<feature type="compositionally biased region" description="Basic and acidic residues" evidence="3">
    <location>
        <begin position="204"/>
        <end position="214"/>
    </location>
</feature>
<feature type="region of interest" description="Disordered" evidence="3">
    <location>
        <begin position="331"/>
        <end position="359"/>
    </location>
</feature>
<feature type="compositionally biased region" description="Polar residues" evidence="3">
    <location>
        <begin position="566"/>
        <end position="584"/>
    </location>
</feature>
<evidence type="ECO:0000259" key="4">
    <source>
        <dbReference type="PROSITE" id="PS51089"/>
    </source>
</evidence>
<keyword evidence="2" id="KW-0009">Actin-binding</keyword>
<gene>
    <name evidence="5" type="ORF">QQF64_025072</name>
</gene>
<accession>A0ABR3NMZ6</accession>
<dbReference type="InterPro" id="IPR003128">
    <property type="entry name" value="Villin_headpiece"/>
</dbReference>
<dbReference type="SUPFAM" id="SSF55753">
    <property type="entry name" value="Actin depolymerizing proteins"/>
    <property type="match status" value="5"/>
</dbReference>
<feature type="compositionally biased region" description="Basic and acidic residues" evidence="3">
    <location>
        <begin position="470"/>
        <end position="484"/>
    </location>
</feature>
<evidence type="ECO:0000256" key="3">
    <source>
        <dbReference type="SAM" id="MobiDB-lite"/>
    </source>
</evidence>
<evidence type="ECO:0000313" key="5">
    <source>
        <dbReference type="EMBL" id="KAL1278399.1"/>
    </source>
</evidence>
<feature type="region of interest" description="Disordered" evidence="3">
    <location>
        <begin position="1"/>
        <end position="97"/>
    </location>
</feature>
<dbReference type="Gene3D" id="3.40.20.10">
    <property type="entry name" value="Severin"/>
    <property type="match status" value="5"/>
</dbReference>
<feature type="compositionally biased region" description="Basic and acidic residues" evidence="3">
    <location>
        <begin position="40"/>
        <end position="58"/>
    </location>
</feature>
<dbReference type="InterPro" id="IPR007123">
    <property type="entry name" value="Gelsolin-like_dom"/>
</dbReference>
<dbReference type="PANTHER" id="PTHR11977">
    <property type="entry name" value="VILLIN"/>
    <property type="match status" value="1"/>
</dbReference>
<evidence type="ECO:0000256" key="1">
    <source>
        <dbReference type="ARBA" id="ARBA00008418"/>
    </source>
</evidence>
<feature type="region of interest" description="Disordered" evidence="3">
    <location>
        <begin position="447"/>
        <end position="584"/>
    </location>
</feature>
<reference evidence="5 6" key="1">
    <citation type="submission" date="2023-09" db="EMBL/GenBank/DDBJ databases">
        <authorList>
            <person name="Wang M."/>
        </authorList>
    </citation>
    <scope>NUCLEOTIDE SEQUENCE [LARGE SCALE GENOMIC DNA]</scope>
    <source>
        <strain evidence="5">GT-2023</strain>
        <tissue evidence="5">Liver</tissue>
    </source>
</reference>
<dbReference type="EMBL" id="JAYMGO010000003">
    <property type="protein sequence ID" value="KAL1278399.1"/>
    <property type="molecule type" value="Genomic_DNA"/>
</dbReference>
<dbReference type="InterPro" id="IPR036886">
    <property type="entry name" value="Villin_headpiece_dom_sf"/>
</dbReference>
<feature type="compositionally biased region" description="Basic and acidic residues" evidence="3">
    <location>
        <begin position="8"/>
        <end position="30"/>
    </location>
</feature>
<dbReference type="SUPFAM" id="SSF47050">
    <property type="entry name" value="VHP, Villin headpiece domain"/>
    <property type="match status" value="1"/>
</dbReference>
<proteinExistence type="inferred from homology"/>
<feature type="region of interest" description="Disordered" evidence="3">
    <location>
        <begin position="107"/>
        <end position="126"/>
    </location>
</feature>
<dbReference type="Proteomes" id="UP001558613">
    <property type="component" value="Unassembled WGS sequence"/>
</dbReference>
<comment type="similarity">
    <text evidence="1">Belongs to the villin/gelsolin family.</text>
</comment>
<dbReference type="PRINTS" id="PR00597">
    <property type="entry name" value="GELSOLIN"/>
</dbReference>
<dbReference type="InterPro" id="IPR007122">
    <property type="entry name" value="Villin/Gelsolin"/>
</dbReference>
<feature type="region of interest" description="Disordered" evidence="3">
    <location>
        <begin position="246"/>
        <end position="273"/>
    </location>
</feature>
<feature type="compositionally biased region" description="Polar residues" evidence="3">
    <location>
        <begin position="425"/>
        <end position="434"/>
    </location>
</feature>
<dbReference type="PROSITE" id="PS51089">
    <property type="entry name" value="HP"/>
    <property type="match status" value="1"/>
</dbReference>
<dbReference type="SMART" id="SM00262">
    <property type="entry name" value="GEL"/>
    <property type="match status" value="4"/>
</dbReference>
<organism evidence="5 6">
    <name type="scientific">Cirrhinus molitorella</name>
    <name type="common">mud carp</name>
    <dbReference type="NCBI Taxonomy" id="172907"/>
    <lineage>
        <taxon>Eukaryota</taxon>
        <taxon>Metazoa</taxon>
        <taxon>Chordata</taxon>
        <taxon>Craniata</taxon>
        <taxon>Vertebrata</taxon>
        <taxon>Euteleostomi</taxon>
        <taxon>Actinopterygii</taxon>
        <taxon>Neopterygii</taxon>
        <taxon>Teleostei</taxon>
        <taxon>Ostariophysi</taxon>
        <taxon>Cypriniformes</taxon>
        <taxon>Cyprinidae</taxon>
        <taxon>Labeoninae</taxon>
        <taxon>Labeonini</taxon>
        <taxon>Cirrhinus</taxon>
    </lineage>
</organism>
<feature type="region of interest" description="Disordered" evidence="3">
    <location>
        <begin position="168"/>
        <end position="228"/>
    </location>
</feature>
<protein>
    <recommendedName>
        <fullName evidence="4">HP domain-containing protein</fullName>
    </recommendedName>
</protein>
<feature type="domain" description="HP" evidence="4">
    <location>
        <begin position="1476"/>
        <end position="1539"/>
    </location>
</feature>
<comment type="caution">
    <text evidence="5">The sequence shown here is derived from an EMBL/GenBank/DDBJ whole genome shotgun (WGS) entry which is preliminary data.</text>
</comment>
<dbReference type="PANTHER" id="PTHR11977:SF119">
    <property type="entry name" value="SUPERVILLIN ISOFORM X1"/>
    <property type="match status" value="1"/>
</dbReference>
<dbReference type="InterPro" id="IPR029006">
    <property type="entry name" value="ADF-H/Gelsolin-like_dom_sf"/>
</dbReference>
<dbReference type="Gene3D" id="1.10.950.10">
    <property type="entry name" value="Villin headpiece domain"/>
    <property type="match status" value="1"/>
</dbReference>
<evidence type="ECO:0000313" key="6">
    <source>
        <dbReference type="Proteomes" id="UP001558613"/>
    </source>
</evidence>
<keyword evidence="6" id="KW-1185">Reference proteome</keyword>
<dbReference type="Pfam" id="PF00626">
    <property type="entry name" value="Gelsolin"/>
    <property type="match status" value="1"/>
</dbReference>
<sequence length="1563" mass="173960">MESVAQESRAERIARYKAERRRELAERYGSQEEELPSKWSRREREGRGIRDSTFEDKSASGGMNGGMGRNGRTPLEERPVPAKMSNGCKVNTHGENTHQHRECLLGSSGTVAGEKPPPTPDTPQLHTHVSVGQLKNALLQQTSSPAPSDRVATDGGVVALTLDLAVQPGGEGSRRRARRYMPGDPAGSRKNSERFRTQPVTACEIKDSCGRMDDENQDTSQMDVKTDDRAKMSVAAKMSLFKELEKTASPEASSFLKPRTSNSFHERRVRRNHDPRALTQPITFEETMMAASPHSGETGEAEPEVVDDAGTKLSMSEKLALFNKLSQPILGAAGSPARDGSPLEASERRRQKGARYRTQPITVDEVNLLQKGPVQLPHLHLAPQLSDRQQVESINLKPSEVRLSGLSSSQEWGSSSELTSSSHLKTASDSNSQNAVQIKGILKKSSSEGVVWRSESTDRDNLNGHGLEQIGRERREKEVIEEMHMTPVEPAPLSSAPWRQRARKEASVTSGRTRRSAPKPEEHPSLSEELQITEQSRESDISDRLTDSARTEKEEEKQSAKEKCNVNLSSAPQDETVRTAESNPETQYWDPVFSSVYSRSNSTPQYVMFFNERSLSYEAQEVSTTTQTQPQVTGRVKESCEEEDSTKLFFTQTQTICTGEVQESQMLGVEMTSEPSSPPVCLTSGGDTEPDLSTLCQTNTPILSSAVAEHRRSIRPSRRTQGSRNPLRALAAREDIQQDFMQSEENNEMEDNSAMKNSNCTPADISFSGKESRPTVPYNKLMLIQVKGWRQVQVRLVEPVSCSLNSGDCFLLVTPSNCFLWTGKLSNTIEREKASEIASVIVTQRDLGCQATGVVHLDEGVNTDSLEAAEFWNLLGGQTQYKGPDSANDDEHYERAISESNCIYRLQGDRLCPHEQGWAVIPDLSLLNSSQTLLFDFGSELYLWHGKDVGPSERKLALQLAQQVWDGAYDYSNCRINPLDPSGGSAHINKQGIGRPDWALFGRVFDQNETILFKEKFANSFEQTKVNKNHISPSIQEEVKTPSLKSSPQPVSAEHWSCDARALFGGVCLSGVSQIVLDGVDVRRGRDTVTLSDGRQAELCTLAVKTWLVSEGEECEVAPESLGQFSEGGTYAVRWTYSLTALGDQMEIGQERSALFIWKGRHSSISGRDLSPALTNQCSSQVFVTEGDEPPCFLQLFQGGLVIYRQLQSRDTGGWRLFCVRGDIPVEGSLLEVQCSCSSLRSRGSLILLNSQQGAVYLWHGCKAHSKARQVAKQTVQRLTQMCPPELSLKTGSFLNVQEVEEGKEPADFWNAIGPQDRKSYDCMLQDPGKFNFTPRLYHLSAQSGTFKGVELISPSYVNGVITAMPFLQDKLYAMPHPVLFLLDNYLEVYLWQSCEASVSQNPHWDKEKKCAMETALQYCKERNPRRPPMAYLIDEGAEPLTFTNIFPSWEMRLTQELQDCTVCKKLTLVQDALAALNKTQFPLKDLLKRPLPEGVDPLHLENYLSQQDFKVALGMTWNDYNCLSDLQKTDLKKTISPPSFFISPCLPPLSLLSSLLYTKQHM</sequence>
<evidence type="ECO:0000256" key="2">
    <source>
        <dbReference type="ARBA" id="ARBA00023203"/>
    </source>
</evidence>
<name>A0ABR3NMZ6_9TELE</name>
<feature type="region of interest" description="Disordered" evidence="3">
    <location>
        <begin position="405"/>
        <end position="434"/>
    </location>
</feature>
<feature type="compositionally biased region" description="Basic and acidic residues" evidence="3">
    <location>
        <begin position="535"/>
        <end position="564"/>
    </location>
</feature>
<feature type="compositionally biased region" description="Low complexity" evidence="3">
    <location>
        <begin position="405"/>
        <end position="424"/>
    </location>
</feature>
<dbReference type="CDD" id="cd11289">
    <property type="entry name" value="gelsolin_S2_like"/>
    <property type="match status" value="1"/>
</dbReference>